<proteinExistence type="predicted"/>
<dbReference type="Proteomes" id="UP001303211">
    <property type="component" value="Chromosome"/>
</dbReference>
<accession>A0ABZ0J4J8</accession>
<protein>
    <submittedName>
        <fullName evidence="1">Uncharacterized protein</fullName>
    </submittedName>
</protein>
<gene>
    <name evidence="1" type="ORF">P4826_19625</name>
</gene>
<keyword evidence="2" id="KW-1185">Reference proteome</keyword>
<name>A0ABZ0J4J8_9BURK</name>
<evidence type="ECO:0000313" key="1">
    <source>
        <dbReference type="EMBL" id="WOO32556.1"/>
    </source>
</evidence>
<organism evidence="1 2">
    <name type="scientific">Diaphorobacter limosus</name>
    <dbReference type="NCBI Taxonomy" id="3036128"/>
    <lineage>
        <taxon>Bacteria</taxon>
        <taxon>Pseudomonadati</taxon>
        <taxon>Pseudomonadota</taxon>
        <taxon>Betaproteobacteria</taxon>
        <taxon>Burkholderiales</taxon>
        <taxon>Comamonadaceae</taxon>
        <taxon>Diaphorobacter</taxon>
    </lineage>
</organism>
<sequence>MGRRSGFEGFLRATARAVAAAEREHQRGIRAQLTQARQIERHQRMALAQQNRDERAAQKLAKAQYLADRQGEADDLNAELQDRLEELQGILTHELVRNFVCEA</sequence>
<dbReference type="EMBL" id="CP136921">
    <property type="protein sequence ID" value="WOO32556.1"/>
    <property type="molecule type" value="Genomic_DNA"/>
</dbReference>
<evidence type="ECO:0000313" key="2">
    <source>
        <dbReference type="Proteomes" id="UP001303211"/>
    </source>
</evidence>
<dbReference type="RefSeq" id="WP_317702012.1">
    <property type="nucleotide sequence ID" value="NZ_CP136921.1"/>
</dbReference>
<reference evidence="1 2" key="1">
    <citation type="submission" date="2023-03" db="EMBL/GenBank/DDBJ databases">
        <title>Diaphorobacter basophil sp. nov., isolated from a sewage-treatment plant.</title>
        <authorList>
            <person name="Yang K."/>
        </authorList>
    </citation>
    <scope>NUCLEOTIDE SEQUENCE [LARGE SCALE GENOMIC DNA]</scope>
    <source>
        <strain evidence="1 2">Y-1</strain>
    </source>
</reference>